<dbReference type="NCBIfam" id="NF047509">
    <property type="entry name" value="Rv3131_FMN_oxido"/>
    <property type="match status" value="1"/>
</dbReference>
<dbReference type="GO" id="GO:0016491">
    <property type="term" value="F:oxidoreductase activity"/>
    <property type="evidence" value="ECO:0007669"/>
    <property type="project" value="InterPro"/>
</dbReference>
<proteinExistence type="predicted"/>
<dbReference type="RefSeq" id="WP_236981540.1">
    <property type="nucleotide sequence ID" value="NZ_BRXE01000079.1"/>
</dbReference>
<dbReference type="InterPro" id="IPR050627">
    <property type="entry name" value="Nitroreductase/BluB"/>
</dbReference>
<accession>A0A9P3QDC6</accession>
<keyword evidence="3" id="KW-1185">Reference proteome</keyword>
<name>A0A9P3QDC6_9MYCO</name>
<evidence type="ECO:0000313" key="1">
    <source>
        <dbReference type="EMBL" id="GLB85302.1"/>
    </source>
</evidence>
<dbReference type="AlphaFoldDB" id="A0A9P3QDC6"/>
<comment type="caution">
    <text evidence="2">The sequence shown here is derived from an EMBL/GenBank/DDBJ whole genome shotgun (WGS) entry which is preliminary data.</text>
</comment>
<evidence type="ECO:0008006" key="4">
    <source>
        <dbReference type="Google" id="ProtNLM"/>
    </source>
</evidence>
<dbReference type="PANTHER" id="PTHR23026">
    <property type="entry name" value="NADPH NITROREDUCTASE"/>
    <property type="match status" value="1"/>
</dbReference>
<dbReference type="SUPFAM" id="SSF55469">
    <property type="entry name" value="FMN-dependent nitroreductase-like"/>
    <property type="match status" value="2"/>
</dbReference>
<gene>
    <name evidence="2" type="ORF">Mkiyose1413_50110</name>
    <name evidence="1" type="ORF">SRL2020028_45580</name>
</gene>
<dbReference type="GeneID" id="83632181"/>
<dbReference type="EMBL" id="BRXE01000079">
    <property type="protein sequence ID" value="GLB85302.1"/>
    <property type="molecule type" value="Genomic_DNA"/>
</dbReference>
<reference evidence="2" key="1">
    <citation type="submission" date="2022-08" db="EMBL/GenBank/DDBJ databases">
        <title>Mycobacterium kiyosense sp. nov., scotochromogenic slow-glowing species isolated from respiratory specimens.</title>
        <authorList>
            <person name="Fukano H."/>
            <person name="Kazumi Y."/>
            <person name="Sakagami N."/>
            <person name="Ato M."/>
            <person name="Mitarai S."/>
            <person name="Hoshino Y."/>
        </authorList>
    </citation>
    <scope>NUCLEOTIDE SEQUENCE</scope>
    <source>
        <strain evidence="2">1413</strain>
        <strain evidence="1">SRL2020-028</strain>
    </source>
</reference>
<dbReference type="Proteomes" id="UP001165663">
    <property type="component" value="Unassembled WGS sequence"/>
</dbReference>
<sequence length="329" mass="36392">MDTEVLRTAIRLAGRAPSVHNSQPWKFLAEDDTVHLFVDRSRTVPATDHSGREALISCGAALDHLRIAMAALGWNSRTTRFPDPGNTGLLASVAFTPTTDVTAAQRNRAEAILHRRTDRLPLDRPAFWDGFEPMLRGMFDDDVATIDVLADHQRRQLVEASRLTEALRRDDPSYHAELDWWTSPFALSEGVPPAALASDTENRRVEVGRDFPVRGRQNRRPGIAADWSKILVLSTPQDTAADVLRCGEVLSTVLLECTIAGMATCTLTHLIESEQSRDIVRALIGGRGEPQALVRVGISPAMEPLGAPTPRRPLHDVLEIRQTQDRLSR</sequence>
<dbReference type="Gene3D" id="3.40.109.10">
    <property type="entry name" value="NADH Oxidase"/>
    <property type="match status" value="1"/>
</dbReference>
<evidence type="ECO:0000313" key="3">
    <source>
        <dbReference type="Proteomes" id="UP001064782"/>
    </source>
</evidence>
<evidence type="ECO:0000313" key="2">
    <source>
        <dbReference type="EMBL" id="GLD33128.1"/>
    </source>
</evidence>
<dbReference type="PANTHER" id="PTHR23026:SF123">
    <property type="entry name" value="NAD(P)H NITROREDUCTASE RV3131-RELATED"/>
    <property type="match status" value="1"/>
</dbReference>
<dbReference type="InterPro" id="IPR000415">
    <property type="entry name" value="Nitroreductase-like"/>
</dbReference>
<protein>
    <recommendedName>
        <fullName evidence="4">NAD(P)H nitroreductase</fullName>
    </recommendedName>
</protein>
<dbReference type="EMBL" id="BRZI01000066">
    <property type="protein sequence ID" value="GLD33128.1"/>
    <property type="molecule type" value="Genomic_DNA"/>
</dbReference>
<dbReference type="Proteomes" id="UP001064782">
    <property type="component" value="Unassembled WGS sequence"/>
</dbReference>
<organism evidence="2 3">
    <name type="scientific">Mycobacterium kiyosense</name>
    <dbReference type="NCBI Taxonomy" id="2871094"/>
    <lineage>
        <taxon>Bacteria</taxon>
        <taxon>Bacillati</taxon>
        <taxon>Actinomycetota</taxon>
        <taxon>Actinomycetes</taxon>
        <taxon>Mycobacteriales</taxon>
        <taxon>Mycobacteriaceae</taxon>
        <taxon>Mycobacterium</taxon>
    </lineage>
</organism>